<dbReference type="GO" id="GO:0006529">
    <property type="term" value="P:asparagine biosynthetic process"/>
    <property type="evidence" value="ECO:0007669"/>
    <property type="project" value="InterPro"/>
</dbReference>
<evidence type="ECO:0000256" key="8">
    <source>
        <dbReference type="PIRSR" id="PIRSR001589-2"/>
    </source>
</evidence>
<keyword evidence="6" id="KW-0315">Glutamine amidotransferase</keyword>
<comment type="catalytic activity">
    <reaction evidence="7">
        <text>L-aspartate + L-glutamine + ATP + H2O = L-asparagine + L-glutamate + AMP + diphosphate + H(+)</text>
        <dbReference type="Rhea" id="RHEA:12228"/>
        <dbReference type="ChEBI" id="CHEBI:15377"/>
        <dbReference type="ChEBI" id="CHEBI:15378"/>
        <dbReference type="ChEBI" id="CHEBI:29985"/>
        <dbReference type="ChEBI" id="CHEBI:29991"/>
        <dbReference type="ChEBI" id="CHEBI:30616"/>
        <dbReference type="ChEBI" id="CHEBI:33019"/>
        <dbReference type="ChEBI" id="CHEBI:58048"/>
        <dbReference type="ChEBI" id="CHEBI:58359"/>
        <dbReference type="ChEBI" id="CHEBI:456215"/>
        <dbReference type="EC" id="6.3.5.4"/>
    </reaction>
</comment>
<name>A0A371X961_9HYPH</name>
<dbReference type="InterPro" id="IPR017932">
    <property type="entry name" value="GATase_2_dom"/>
</dbReference>
<dbReference type="RefSeq" id="WP_116625136.1">
    <property type="nucleotide sequence ID" value="NZ_QURN01000014.1"/>
</dbReference>
<dbReference type="InterPro" id="IPR033738">
    <property type="entry name" value="AsnB_N"/>
</dbReference>
<evidence type="ECO:0000313" key="10">
    <source>
        <dbReference type="EMBL" id="RFC65765.1"/>
    </source>
</evidence>
<dbReference type="Gene3D" id="3.60.20.10">
    <property type="entry name" value="Glutamine Phosphoribosylpyrophosphate, subunit 1, domain 1"/>
    <property type="match status" value="1"/>
</dbReference>
<proteinExistence type="inferred from homology"/>
<dbReference type="InterPro" id="IPR051786">
    <property type="entry name" value="ASN_synthetase/amidase"/>
</dbReference>
<organism evidence="10 11">
    <name type="scientific">Mesorhizobium denitrificans</name>
    <dbReference type="NCBI Taxonomy" id="2294114"/>
    <lineage>
        <taxon>Bacteria</taxon>
        <taxon>Pseudomonadati</taxon>
        <taxon>Pseudomonadota</taxon>
        <taxon>Alphaproteobacteria</taxon>
        <taxon>Hyphomicrobiales</taxon>
        <taxon>Phyllobacteriaceae</taxon>
        <taxon>Mesorhizobium</taxon>
    </lineage>
</organism>
<gene>
    <name evidence="10" type="ORF">DY251_17185</name>
</gene>
<evidence type="ECO:0000256" key="7">
    <source>
        <dbReference type="ARBA" id="ARBA00048741"/>
    </source>
</evidence>
<dbReference type="Pfam" id="PF00733">
    <property type="entry name" value="Asn_synthase"/>
    <property type="match status" value="1"/>
</dbReference>
<dbReference type="PROSITE" id="PS51278">
    <property type="entry name" value="GATASE_TYPE_2"/>
    <property type="match status" value="1"/>
</dbReference>
<dbReference type="CDD" id="cd01991">
    <property type="entry name" value="Asn_synthase_B_C"/>
    <property type="match status" value="1"/>
</dbReference>
<dbReference type="InterPro" id="IPR006426">
    <property type="entry name" value="Asn_synth_AEB"/>
</dbReference>
<sequence>MSGIGGIYSRKGRAHNASAKVLLGAMKHRARDGGHVLRLRSASFCNAHLDALGGDVPQICEWTAPELAITADCRLDNRQELISTIGATAKPLSDAQIILHAYAKWGEECACHLEGDFAFAIWDGGRRGIYAARDRFGVKPFYYHDNDERFAFASEVRPIVQLADGQWRLTQSLIARFLTGLPDSSETTSVDGVLKLPPRSQLWADKSGVRIGSYWTVEPSREGVRTDAAEQFRDLFQRSVQRRLRGGNVGAMLSGGLDSSSICAMASQGSEGLRTYSMVFGKGSKFDEQPWIEKVLQSGKYQPTSIDVADRPPFGQLDNLVHQQEGALCAPGLGISGLLYEAAGRDGVRVLLDGHGGDEVVSHGQGRLVELSVAGRWGALWTEVRGAAKIHNESAYRQFLKLALYGMAQGPYGAYVKIGVGAYRKLLRKNGADNQRSPLEIVNESRVNPDAIERWMEETRPPQSVRDSDGALHLWQLSGPLVANGFEILDKAAARQGVEPRYPFWDKDLVTFCLALPSEWKLRDGWPRYILRKSMAGILPESVCWRYSKVDFRGNLARGLVVHHDALISDVLGPGSERIACFVNLDCARRSYRTIKNDPSGASLQDIQNVWRSVMLDRWLGELNASGVSI</sequence>
<dbReference type="PANTHER" id="PTHR43284:SF1">
    <property type="entry name" value="ASPARAGINE SYNTHETASE"/>
    <property type="match status" value="1"/>
</dbReference>
<feature type="binding site" evidence="8">
    <location>
        <position position="94"/>
    </location>
    <ligand>
        <name>L-glutamine</name>
        <dbReference type="ChEBI" id="CHEBI:58359"/>
    </ligand>
</feature>
<accession>A0A371X961</accession>
<dbReference type="GO" id="GO:0004066">
    <property type="term" value="F:asparagine synthase (glutamine-hydrolyzing) activity"/>
    <property type="evidence" value="ECO:0007669"/>
    <property type="project" value="UniProtKB-EC"/>
</dbReference>
<comment type="similarity">
    <text evidence="2">Belongs to the asparagine synthetase family.</text>
</comment>
<evidence type="ECO:0000256" key="6">
    <source>
        <dbReference type="ARBA" id="ARBA00022962"/>
    </source>
</evidence>
<dbReference type="EMBL" id="QURN01000014">
    <property type="protein sequence ID" value="RFC65765.1"/>
    <property type="molecule type" value="Genomic_DNA"/>
</dbReference>
<dbReference type="SUPFAM" id="SSF56235">
    <property type="entry name" value="N-terminal nucleophile aminohydrolases (Ntn hydrolases)"/>
    <property type="match status" value="1"/>
</dbReference>
<dbReference type="PIRSF" id="PIRSF001589">
    <property type="entry name" value="Asn_synthetase_glu-h"/>
    <property type="match status" value="1"/>
</dbReference>
<dbReference type="CDD" id="cd00712">
    <property type="entry name" value="AsnB"/>
    <property type="match status" value="1"/>
</dbReference>
<reference evidence="11" key="1">
    <citation type="submission" date="2018-08" db="EMBL/GenBank/DDBJ databases">
        <authorList>
            <person name="Im W.T."/>
        </authorList>
    </citation>
    <scope>NUCLEOTIDE SEQUENCE [LARGE SCALE GENOMIC DNA]</scope>
    <source>
        <strain evidence="11">LA-28</strain>
    </source>
</reference>
<comment type="caution">
    <text evidence="10">The sequence shown here is derived from an EMBL/GenBank/DDBJ whole genome shotgun (WGS) entry which is preliminary data.</text>
</comment>
<evidence type="ECO:0000256" key="1">
    <source>
        <dbReference type="ARBA" id="ARBA00005187"/>
    </source>
</evidence>
<dbReference type="InterPro" id="IPR014729">
    <property type="entry name" value="Rossmann-like_a/b/a_fold"/>
</dbReference>
<evidence type="ECO:0000256" key="2">
    <source>
        <dbReference type="ARBA" id="ARBA00005752"/>
    </source>
</evidence>
<evidence type="ECO:0000256" key="5">
    <source>
        <dbReference type="ARBA" id="ARBA00022840"/>
    </source>
</evidence>
<dbReference type="NCBIfam" id="NF033535">
    <property type="entry name" value="lass_lactam_cya"/>
    <property type="match status" value="1"/>
</dbReference>
<comment type="pathway">
    <text evidence="1">Amino-acid biosynthesis; L-asparagine biosynthesis; L-asparagine from L-aspartate (L-Gln route): step 1/1.</text>
</comment>
<evidence type="ECO:0000256" key="4">
    <source>
        <dbReference type="ARBA" id="ARBA00022741"/>
    </source>
</evidence>
<evidence type="ECO:0000259" key="9">
    <source>
        <dbReference type="PROSITE" id="PS51278"/>
    </source>
</evidence>
<dbReference type="Proteomes" id="UP000262379">
    <property type="component" value="Unassembled WGS sequence"/>
</dbReference>
<dbReference type="InterPro" id="IPR029055">
    <property type="entry name" value="Ntn_hydrolases_N"/>
</dbReference>
<dbReference type="GO" id="GO:0005524">
    <property type="term" value="F:ATP binding"/>
    <property type="evidence" value="ECO:0007669"/>
    <property type="project" value="UniProtKB-KW"/>
</dbReference>
<evidence type="ECO:0000256" key="3">
    <source>
        <dbReference type="ARBA" id="ARBA00012737"/>
    </source>
</evidence>
<dbReference type="Gene3D" id="3.40.50.620">
    <property type="entry name" value="HUPs"/>
    <property type="match status" value="2"/>
</dbReference>
<protein>
    <recommendedName>
        <fullName evidence="3">asparagine synthase (glutamine-hydrolyzing)</fullName>
        <ecNumber evidence="3">6.3.5.4</ecNumber>
    </recommendedName>
</protein>
<keyword evidence="5 8" id="KW-0067">ATP-binding</keyword>
<dbReference type="AlphaFoldDB" id="A0A371X961"/>
<dbReference type="PANTHER" id="PTHR43284">
    <property type="entry name" value="ASPARAGINE SYNTHETASE (GLUTAMINE-HYDROLYZING)"/>
    <property type="match status" value="1"/>
</dbReference>
<feature type="domain" description="Glutamine amidotransferase type-2" evidence="9">
    <location>
        <begin position="2"/>
        <end position="207"/>
    </location>
</feature>
<keyword evidence="4 8" id="KW-0547">Nucleotide-binding</keyword>
<evidence type="ECO:0000313" key="11">
    <source>
        <dbReference type="Proteomes" id="UP000262379"/>
    </source>
</evidence>
<dbReference type="Pfam" id="PF13537">
    <property type="entry name" value="GATase_7"/>
    <property type="match status" value="1"/>
</dbReference>
<dbReference type="InterPro" id="IPR001962">
    <property type="entry name" value="Asn_synthase"/>
</dbReference>
<dbReference type="SUPFAM" id="SSF52402">
    <property type="entry name" value="Adenine nucleotide alpha hydrolases-like"/>
    <property type="match status" value="1"/>
</dbReference>
<dbReference type="EC" id="6.3.5.4" evidence="3"/>
<keyword evidence="11" id="KW-1185">Reference proteome</keyword>